<name>A0ABR6IM65_9HYPH</name>
<dbReference type="EMBL" id="JACIFX010000003">
    <property type="protein sequence ID" value="MBB4228800.1"/>
    <property type="molecule type" value="Genomic_DNA"/>
</dbReference>
<evidence type="ECO:0000313" key="1">
    <source>
        <dbReference type="EMBL" id="MBB4228800.1"/>
    </source>
</evidence>
<reference evidence="1 2" key="1">
    <citation type="submission" date="2020-08" db="EMBL/GenBank/DDBJ databases">
        <title>Genomic Encyclopedia of Type Strains, Phase IV (KMG-V): Genome sequencing to study the core and pangenomes of soil and plant-associated prokaryotes.</title>
        <authorList>
            <person name="Whitman W."/>
        </authorList>
    </citation>
    <scope>NUCLEOTIDE SEQUENCE [LARGE SCALE GENOMIC DNA]</scope>
    <source>
        <strain evidence="1 2">SEMIA 4087</strain>
    </source>
</reference>
<evidence type="ECO:0000313" key="2">
    <source>
        <dbReference type="Proteomes" id="UP000551353"/>
    </source>
</evidence>
<dbReference type="Proteomes" id="UP000551353">
    <property type="component" value="Unassembled WGS sequence"/>
</dbReference>
<dbReference type="RefSeq" id="WP_022715047.1">
    <property type="nucleotide sequence ID" value="NZ_JACIFX010000003.1"/>
</dbReference>
<proteinExistence type="predicted"/>
<comment type="caution">
    <text evidence="1">The sequence shown here is derived from an EMBL/GenBank/DDBJ whole genome shotgun (WGS) entry which is preliminary data.</text>
</comment>
<accession>A0ABR6IM65</accession>
<protein>
    <submittedName>
        <fullName evidence="1">Uncharacterized protein</fullName>
    </submittedName>
</protein>
<organism evidence="1 2">
    <name type="scientific">Rhizobium mongolense</name>
    <dbReference type="NCBI Taxonomy" id="57676"/>
    <lineage>
        <taxon>Bacteria</taxon>
        <taxon>Pseudomonadati</taxon>
        <taxon>Pseudomonadota</taxon>
        <taxon>Alphaproteobacteria</taxon>
        <taxon>Hyphomicrobiales</taxon>
        <taxon>Rhizobiaceae</taxon>
        <taxon>Rhizobium/Agrobacterium group</taxon>
        <taxon>Rhizobium</taxon>
    </lineage>
</organism>
<sequence>MPADIAPPHHFTVLHGDKLRMSVLDHVENEFPYVFERGAHKEGEIPAFTRNDVESLVIALDVPDGDRFDDVSGAIFTALRN</sequence>
<keyword evidence="2" id="KW-1185">Reference proteome</keyword>
<gene>
    <name evidence="1" type="ORF">GGD56_002642</name>
</gene>